<evidence type="ECO:0000313" key="2">
    <source>
        <dbReference type="EMBL" id="NID15926.1"/>
    </source>
</evidence>
<proteinExistence type="predicted"/>
<feature type="signal peptide" evidence="1">
    <location>
        <begin position="1"/>
        <end position="22"/>
    </location>
</feature>
<accession>A0A7X5QV10</accession>
<gene>
    <name evidence="2" type="ORF">HBF32_10700</name>
</gene>
<comment type="caution">
    <text evidence="2">The sequence shown here is derived from an EMBL/GenBank/DDBJ whole genome shotgun (WGS) entry which is preliminary data.</text>
</comment>
<keyword evidence="3" id="KW-1185">Reference proteome</keyword>
<sequence>MRTRTRTVAFVAGILLSFAAGVAGGAGRPSFAEAAAHQRNDPWHADPCAPHRPITGICRMLRPVTG</sequence>
<feature type="chain" id="PRO_5031331223" evidence="1">
    <location>
        <begin position="23"/>
        <end position="66"/>
    </location>
</feature>
<keyword evidence="1" id="KW-0732">Signal</keyword>
<evidence type="ECO:0000256" key="1">
    <source>
        <dbReference type="SAM" id="SignalP"/>
    </source>
</evidence>
<evidence type="ECO:0000313" key="3">
    <source>
        <dbReference type="Proteomes" id="UP000518878"/>
    </source>
</evidence>
<dbReference type="RefSeq" id="WP_166699613.1">
    <property type="nucleotide sequence ID" value="NZ_JAAQTL010000001.1"/>
</dbReference>
<protein>
    <submittedName>
        <fullName evidence="2">Uncharacterized protein</fullName>
    </submittedName>
</protein>
<dbReference type="Proteomes" id="UP000518878">
    <property type="component" value="Unassembled WGS sequence"/>
</dbReference>
<reference evidence="2 3" key="1">
    <citation type="journal article" date="2006" name="Int. J. Syst. Evol. Microbiol.">
        <title>Dyella yeojuensis sp. nov., isolated from greenhouse soil in Korea.</title>
        <authorList>
            <person name="Kim B.Y."/>
            <person name="Weon H.Y."/>
            <person name="Lee K.H."/>
            <person name="Seok S.J."/>
            <person name="Kwon S.W."/>
            <person name="Go S.J."/>
            <person name="Stackebrandt E."/>
        </authorList>
    </citation>
    <scope>NUCLEOTIDE SEQUENCE [LARGE SCALE GENOMIC DNA]</scope>
    <source>
        <strain evidence="2 3">DSM 17673</strain>
    </source>
</reference>
<name>A0A7X5QV10_9GAMM</name>
<dbReference type="EMBL" id="JAAQTL010000001">
    <property type="protein sequence ID" value="NID15926.1"/>
    <property type="molecule type" value="Genomic_DNA"/>
</dbReference>
<organism evidence="2 3">
    <name type="scientific">Luteibacter yeojuensis</name>
    <dbReference type="NCBI Taxonomy" id="345309"/>
    <lineage>
        <taxon>Bacteria</taxon>
        <taxon>Pseudomonadati</taxon>
        <taxon>Pseudomonadota</taxon>
        <taxon>Gammaproteobacteria</taxon>
        <taxon>Lysobacterales</taxon>
        <taxon>Rhodanobacteraceae</taxon>
        <taxon>Luteibacter</taxon>
    </lineage>
</organism>
<dbReference type="AlphaFoldDB" id="A0A7X5QV10"/>